<protein>
    <submittedName>
        <fullName evidence="3">Uncharacterized protein</fullName>
    </submittedName>
</protein>
<proteinExistence type="predicted"/>
<organism evidence="3 4">
    <name type="scientific">Promicromonospora thailandica</name>
    <dbReference type="NCBI Taxonomy" id="765201"/>
    <lineage>
        <taxon>Bacteria</taxon>
        <taxon>Bacillati</taxon>
        <taxon>Actinomycetota</taxon>
        <taxon>Actinomycetes</taxon>
        <taxon>Micrococcales</taxon>
        <taxon>Promicromonosporaceae</taxon>
        <taxon>Promicromonospora</taxon>
    </lineage>
</organism>
<reference evidence="3" key="1">
    <citation type="submission" date="2022-06" db="EMBL/GenBank/DDBJ databases">
        <title>Genomic Encyclopedia of Archaeal and Bacterial Type Strains, Phase II (KMG-II): from individual species to whole genera.</title>
        <authorList>
            <person name="Goeker M."/>
        </authorList>
    </citation>
    <scope>NUCLEOTIDE SEQUENCE</scope>
    <source>
        <strain evidence="3">DSM 26652</strain>
    </source>
</reference>
<dbReference type="EMBL" id="JAMTCS010000015">
    <property type="protein sequence ID" value="MCP2266934.1"/>
    <property type="molecule type" value="Genomic_DNA"/>
</dbReference>
<feature type="coiled-coil region" evidence="1">
    <location>
        <begin position="162"/>
        <end position="192"/>
    </location>
</feature>
<evidence type="ECO:0000256" key="2">
    <source>
        <dbReference type="SAM" id="MobiDB-lite"/>
    </source>
</evidence>
<sequence length="338" mass="36499">MREAAGPDQPAVPRRAPGDGRQLQAELDAAAEAVAEHRALAERFGVLRSALDGSRTELTDAAAALDRATAGIRRLGRPVPSTILAVVRGRRAALLADRRTEQRAAEARAAAARTAIADREREIAAVRATLRGLGDVDAWYAGALAAAEAWSIQTASPAVPELRRLADASQVLRRELAELDELSATADRARTALVGALGHLDDAWGRAQAERRARTRRFRRSPILLTDGRKADQMDQAAGLMRKAGESLRELARKIDGVGHDRADRLAAVQFLGPFDFLFDTAVLHRFFVDGAYDAGDRVHDALDAVDRAQAAVTVRSVEVAGRLADLDQRRERLLTGP</sequence>
<feature type="region of interest" description="Disordered" evidence="2">
    <location>
        <begin position="1"/>
        <end position="20"/>
    </location>
</feature>
<dbReference type="Proteomes" id="UP001139493">
    <property type="component" value="Unassembled WGS sequence"/>
</dbReference>
<evidence type="ECO:0000256" key="1">
    <source>
        <dbReference type="SAM" id="Coils"/>
    </source>
</evidence>
<evidence type="ECO:0000313" key="4">
    <source>
        <dbReference type="Proteomes" id="UP001139493"/>
    </source>
</evidence>
<dbReference type="RefSeq" id="WP_253839216.1">
    <property type="nucleotide sequence ID" value="NZ_JAMTCS010000015.1"/>
</dbReference>
<gene>
    <name evidence="3" type="ORF">APR03_004306</name>
</gene>
<comment type="caution">
    <text evidence="3">The sequence shown here is derived from an EMBL/GenBank/DDBJ whole genome shotgun (WGS) entry which is preliminary data.</text>
</comment>
<keyword evidence="4" id="KW-1185">Reference proteome</keyword>
<name>A0A9X2GBW9_9MICO</name>
<evidence type="ECO:0000313" key="3">
    <source>
        <dbReference type="EMBL" id="MCP2266934.1"/>
    </source>
</evidence>
<accession>A0A9X2GBW9</accession>
<keyword evidence="1" id="KW-0175">Coiled coil</keyword>
<dbReference type="AlphaFoldDB" id="A0A9X2GBW9"/>